<keyword evidence="8" id="KW-0274">FAD</keyword>
<dbReference type="GO" id="GO:0003919">
    <property type="term" value="F:FMN adenylyltransferase activity"/>
    <property type="evidence" value="ECO:0007669"/>
    <property type="project" value="UniProtKB-EC"/>
</dbReference>
<dbReference type="Gene3D" id="3.40.50.620">
    <property type="entry name" value="HUPs"/>
    <property type="match status" value="1"/>
</dbReference>
<sequence>MKMKQSRPFCKEDADRIYDLAYSQSPTGLSEPVRQALDVIESAMVRFGNDGLSISFNGGKDCTVLVHLFAAALIRNSNESVNELPKIKSLYIKSKASFAEVDQFVHHCESKYNLDLMSFDGTLKEGLSDFMEKNQNTIKAILIGTRSTDPRGASLKAFDPTDDDWPSIVRVHPILEWNYNQVWHFLRLLEVDWCELYNQGYTSLGSSLNTFPNPLLKTQNGWKGAWELEDPSGERAGRFVASIQSAG</sequence>
<evidence type="ECO:0000256" key="12">
    <source>
        <dbReference type="ARBA" id="ARBA00049494"/>
    </source>
</evidence>
<keyword evidence="3" id="KW-0285">Flavoprotein</keyword>
<comment type="catalytic activity">
    <reaction evidence="12">
        <text>FMN + ATP + H(+) = FAD + diphosphate</text>
        <dbReference type="Rhea" id="RHEA:17237"/>
        <dbReference type="ChEBI" id="CHEBI:15378"/>
        <dbReference type="ChEBI" id="CHEBI:30616"/>
        <dbReference type="ChEBI" id="CHEBI:33019"/>
        <dbReference type="ChEBI" id="CHEBI:57692"/>
        <dbReference type="ChEBI" id="CHEBI:58210"/>
        <dbReference type="EC" id="2.7.7.2"/>
    </reaction>
</comment>
<keyword evidence="6" id="KW-0548">Nucleotidyltransferase</keyword>
<reference evidence="14" key="1">
    <citation type="submission" date="2021-03" db="EMBL/GenBank/DDBJ databases">
        <title>Draft genome sequence of rust myrtle Austropuccinia psidii MF-1, a brazilian biotype.</title>
        <authorList>
            <person name="Quecine M.C."/>
            <person name="Pachon D.M.R."/>
            <person name="Bonatelli M.L."/>
            <person name="Correr F.H."/>
            <person name="Franceschini L.M."/>
            <person name="Leite T.F."/>
            <person name="Margarido G.R.A."/>
            <person name="Almeida C.A."/>
            <person name="Ferrarezi J.A."/>
            <person name="Labate C.A."/>
        </authorList>
    </citation>
    <scope>NUCLEOTIDE SEQUENCE</scope>
    <source>
        <strain evidence="14">MF-1</strain>
    </source>
</reference>
<keyword evidence="5" id="KW-0808">Transferase</keyword>
<evidence type="ECO:0000256" key="5">
    <source>
        <dbReference type="ARBA" id="ARBA00022679"/>
    </source>
</evidence>
<evidence type="ECO:0000256" key="4">
    <source>
        <dbReference type="ARBA" id="ARBA00022643"/>
    </source>
</evidence>
<accession>A0A9Q3B8E2</accession>
<keyword evidence="7" id="KW-0547">Nucleotide-binding</keyword>
<evidence type="ECO:0000256" key="1">
    <source>
        <dbReference type="ARBA" id="ARBA00004726"/>
    </source>
</evidence>
<dbReference type="GO" id="GO:0005524">
    <property type="term" value="F:ATP binding"/>
    <property type="evidence" value="ECO:0007669"/>
    <property type="project" value="UniProtKB-KW"/>
</dbReference>
<evidence type="ECO:0000256" key="2">
    <source>
        <dbReference type="ARBA" id="ARBA00012393"/>
    </source>
</evidence>
<dbReference type="EMBL" id="AVOT02000039">
    <property type="protein sequence ID" value="MBW0460624.1"/>
    <property type="molecule type" value="Genomic_DNA"/>
</dbReference>
<dbReference type="PANTHER" id="PTHR23293:SF9">
    <property type="entry name" value="FAD SYNTHASE"/>
    <property type="match status" value="1"/>
</dbReference>
<feature type="domain" description="Phosphoadenosine phosphosulphate reductase" evidence="13">
    <location>
        <begin position="136"/>
        <end position="210"/>
    </location>
</feature>
<dbReference type="Pfam" id="PF01507">
    <property type="entry name" value="PAPS_reduct"/>
    <property type="match status" value="2"/>
</dbReference>
<dbReference type="EC" id="2.7.7.2" evidence="2"/>
<dbReference type="CDD" id="cd23948">
    <property type="entry name" value="FAD_synthase"/>
    <property type="match status" value="1"/>
</dbReference>
<dbReference type="GO" id="GO:0006747">
    <property type="term" value="P:FAD biosynthetic process"/>
    <property type="evidence" value="ECO:0007669"/>
    <property type="project" value="TreeGrafter"/>
</dbReference>
<evidence type="ECO:0000256" key="7">
    <source>
        <dbReference type="ARBA" id="ARBA00022741"/>
    </source>
</evidence>
<evidence type="ECO:0000259" key="13">
    <source>
        <dbReference type="Pfam" id="PF01507"/>
    </source>
</evidence>
<dbReference type="PANTHER" id="PTHR23293">
    <property type="entry name" value="FAD SYNTHETASE-RELATED FMN ADENYLYLTRANSFERASE"/>
    <property type="match status" value="1"/>
</dbReference>
<evidence type="ECO:0000256" key="6">
    <source>
        <dbReference type="ARBA" id="ARBA00022695"/>
    </source>
</evidence>
<feature type="domain" description="Phosphoadenosine phosphosulphate reductase" evidence="13">
    <location>
        <begin position="53"/>
        <end position="118"/>
    </location>
</feature>
<dbReference type="SUPFAM" id="SSF52402">
    <property type="entry name" value="Adenine nucleotide alpha hydrolases-like"/>
    <property type="match status" value="1"/>
</dbReference>
<organism evidence="14 15">
    <name type="scientific">Austropuccinia psidii MF-1</name>
    <dbReference type="NCBI Taxonomy" id="1389203"/>
    <lineage>
        <taxon>Eukaryota</taxon>
        <taxon>Fungi</taxon>
        <taxon>Dikarya</taxon>
        <taxon>Basidiomycota</taxon>
        <taxon>Pucciniomycotina</taxon>
        <taxon>Pucciniomycetes</taxon>
        <taxon>Pucciniales</taxon>
        <taxon>Sphaerophragmiaceae</taxon>
        <taxon>Austropuccinia</taxon>
    </lineage>
</organism>
<keyword evidence="15" id="KW-1185">Reference proteome</keyword>
<dbReference type="InterPro" id="IPR002500">
    <property type="entry name" value="PAPS_reduct_dom"/>
</dbReference>
<evidence type="ECO:0000313" key="14">
    <source>
        <dbReference type="EMBL" id="MBW0460624.1"/>
    </source>
</evidence>
<dbReference type="Proteomes" id="UP000765509">
    <property type="component" value="Unassembled WGS sequence"/>
</dbReference>
<evidence type="ECO:0000256" key="9">
    <source>
        <dbReference type="ARBA" id="ARBA00022840"/>
    </source>
</evidence>
<dbReference type="AlphaFoldDB" id="A0A9Q3B8E2"/>
<gene>
    <name evidence="14" type="ORF">O181_000339</name>
</gene>
<name>A0A9Q3B8E2_9BASI</name>
<dbReference type="OrthoDB" id="270728at2759"/>
<comment type="caution">
    <text evidence="14">The sequence shown here is derived from an EMBL/GenBank/DDBJ whole genome shotgun (WGS) entry which is preliminary data.</text>
</comment>
<comment type="pathway">
    <text evidence="1">Cofactor biosynthesis; FAD biosynthesis; FAD from FMN: step 1/1.</text>
</comment>
<evidence type="ECO:0000256" key="11">
    <source>
        <dbReference type="ARBA" id="ARBA00031871"/>
    </source>
</evidence>
<evidence type="ECO:0000256" key="8">
    <source>
        <dbReference type="ARBA" id="ARBA00022827"/>
    </source>
</evidence>
<proteinExistence type="predicted"/>
<keyword evidence="9" id="KW-0067">ATP-binding</keyword>
<evidence type="ECO:0000256" key="3">
    <source>
        <dbReference type="ARBA" id="ARBA00022630"/>
    </source>
</evidence>
<protein>
    <recommendedName>
        <fullName evidence="2">FAD synthase</fullName>
        <ecNumber evidence="2">2.7.7.2</ecNumber>
    </recommendedName>
    <alternativeName>
        <fullName evidence="10">FAD pyrophosphorylase</fullName>
    </alternativeName>
    <alternativeName>
        <fullName evidence="11">FMN adenylyltransferase</fullName>
    </alternativeName>
</protein>
<keyword evidence="4" id="KW-0288">FMN</keyword>
<dbReference type="InterPro" id="IPR014729">
    <property type="entry name" value="Rossmann-like_a/b/a_fold"/>
</dbReference>
<evidence type="ECO:0000313" key="15">
    <source>
        <dbReference type="Proteomes" id="UP000765509"/>
    </source>
</evidence>
<evidence type="ECO:0000256" key="10">
    <source>
        <dbReference type="ARBA" id="ARBA00031145"/>
    </source>
</evidence>